<feature type="transmembrane region" description="Helical" evidence="2">
    <location>
        <begin position="167"/>
        <end position="190"/>
    </location>
</feature>
<evidence type="ECO:0000313" key="4">
    <source>
        <dbReference type="EMBL" id="NDO71193.1"/>
    </source>
</evidence>
<keyword evidence="2" id="KW-1133">Transmembrane helix</keyword>
<evidence type="ECO:0000313" key="5">
    <source>
        <dbReference type="Proteomes" id="UP000474104"/>
    </source>
</evidence>
<feature type="domain" description="DUF6449" evidence="3">
    <location>
        <begin position="481"/>
        <end position="578"/>
    </location>
</feature>
<evidence type="ECO:0000256" key="1">
    <source>
        <dbReference type="SAM" id="MobiDB-lite"/>
    </source>
</evidence>
<feature type="transmembrane region" description="Helical" evidence="2">
    <location>
        <begin position="353"/>
        <end position="374"/>
    </location>
</feature>
<dbReference type="AlphaFoldDB" id="A0A9X5CDB6"/>
<name>A0A9X5CDB6_9FIRM</name>
<dbReference type="EMBL" id="VIRB01000133">
    <property type="protein sequence ID" value="NDO71193.1"/>
    <property type="molecule type" value="Genomic_DNA"/>
</dbReference>
<dbReference type="Proteomes" id="UP000474104">
    <property type="component" value="Unassembled WGS sequence"/>
</dbReference>
<proteinExistence type="predicted"/>
<dbReference type="Pfam" id="PF20047">
    <property type="entry name" value="DUF6449"/>
    <property type="match status" value="1"/>
</dbReference>
<feature type="transmembrane region" description="Helical" evidence="2">
    <location>
        <begin position="55"/>
        <end position="75"/>
    </location>
</feature>
<organism evidence="4 5">
    <name type="scientific">Schaedlerella arabinosiphila</name>
    <dbReference type="NCBI Taxonomy" id="2044587"/>
    <lineage>
        <taxon>Bacteria</taxon>
        <taxon>Bacillati</taxon>
        <taxon>Bacillota</taxon>
        <taxon>Clostridia</taxon>
        <taxon>Lachnospirales</taxon>
        <taxon>Lachnospiraceae</taxon>
        <taxon>Schaedlerella</taxon>
    </lineage>
</organism>
<keyword evidence="2" id="KW-0812">Transmembrane</keyword>
<feature type="transmembrane region" description="Helical" evidence="2">
    <location>
        <begin position="229"/>
        <end position="256"/>
    </location>
</feature>
<gene>
    <name evidence="4" type="ORF">FMM80_22090</name>
</gene>
<feature type="transmembrane region" description="Helical" evidence="2">
    <location>
        <begin position="307"/>
        <end position="332"/>
    </location>
</feature>
<dbReference type="RefSeq" id="WP_004080158.1">
    <property type="nucleotide sequence ID" value="NZ_CASCYM010000023.1"/>
</dbReference>
<protein>
    <submittedName>
        <fullName evidence="4">ABC transporter permease</fullName>
    </submittedName>
</protein>
<feature type="transmembrane region" description="Helical" evidence="2">
    <location>
        <begin position="277"/>
        <end position="295"/>
    </location>
</feature>
<dbReference type="OrthoDB" id="1643401at2"/>
<evidence type="ECO:0000259" key="3">
    <source>
        <dbReference type="Pfam" id="PF20047"/>
    </source>
</evidence>
<feature type="transmembrane region" description="Helical" evidence="2">
    <location>
        <begin position="21"/>
        <end position="39"/>
    </location>
</feature>
<feature type="transmembrane region" description="Helical" evidence="2">
    <location>
        <begin position="139"/>
        <end position="160"/>
    </location>
</feature>
<keyword evidence="2" id="KW-0472">Membrane</keyword>
<reference evidence="4 5" key="1">
    <citation type="submission" date="2019-07" db="EMBL/GenBank/DDBJ databases">
        <title>Draft genome sequences of 15 bacterial species constituting the stable defined intestinal microbiota of the GM15 gnotobiotic mouse model.</title>
        <authorList>
            <person name="Elie C."/>
            <person name="Mathieu A."/>
            <person name="Saliou A."/>
            <person name="Darnaud M."/>
            <person name="Leulier F."/>
            <person name="Tamellini A."/>
        </authorList>
    </citation>
    <scope>NUCLEOTIDE SEQUENCE [LARGE SCALE GENOMIC DNA]</scope>
    <source>
        <strain evidence="5">ASF 502</strain>
    </source>
</reference>
<feature type="transmembrane region" description="Helical" evidence="2">
    <location>
        <begin position="95"/>
        <end position="119"/>
    </location>
</feature>
<comment type="caution">
    <text evidence="4">The sequence shown here is derived from an EMBL/GenBank/DDBJ whole genome shotgun (WGS) entry which is preliminary data.</text>
</comment>
<feature type="region of interest" description="Disordered" evidence="1">
    <location>
        <begin position="444"/>
        <end position="471"/>
    </location>
</feature>
<sequence length="694" mass="76705">MTSEKYFSKWVREAGRGHLTALLAWGSLLLYGIITAAQLRFKSDYFFFGMGSGELLWICAGLGAVISFLEFFYLLQPKKLDFYYSLPVRKSTVFWSRYVHGLVHVFIPLCLVIAACGLYESSFDIDFLPSAAGYTGRSILTFAGVFLIFYHVGILLLTVCGNVLPAVLGYVLCLFYGHILVGYALTPWAANYFRTYYRIPTFEKLDIMLAPFSLARELTGSNLFDKFEVFAYVPSGSVILAASEWIILPLLLFAAAQKKRKTERVGKLFAIPLAERAAECLLTFLAGVWSGIFLTELTGLTDRSPGAAGAAGIAAGIAAAAAVHFLLELGAGCGTGQKPGFLRGGIFRRKWQLAAECAAVVFTGMAFLAGASAFDSYLPKEGQVEKIGVSIDGIGMSNESYRQIRMGGERYETVLQLERYLLADEGKTAAAAWITSLAEKNRLTEPGLEPAPESGRAENKAPAEDASPDSGMPSTHAVICFHMKTGGEIYRLYPVYEEELAAFAAVYETEEYKRAAYPVADSELAGDARFSWSDGVTENLMKLEKHEKEALLDACREDISDMKMDSLKETLLLGTVEIDSDRAMLPGSIPVYPCFTRTCSLLEQYGAPIDRTLADYSVRSVSVSTEKENVWGKRSSEYVDDPEEVEQWKQKAVPKSFDLQPLFYPLDYSKEIQAEVEDETTNSIIHVNCYSWEE</sequence>
<accession>A0A9X5CDB6</accession>
<dbReference type="InterPro" id="IPR045611">
    <property type="entry name" value="DUF6449"/>
</dbReference>
<evidence type="ECO:0000256" key="2">
    <source>
        <dbReference type="SAM" id="Phobius"/>
    </source>
</evidence>